<evidence type="ECO:0000313" key="7">
    <source>
        <dbReference type="Proteomes" id="UP000006757"/>
    </source>
</evidence>
<keyword evidence="4" id="KW-0539">Nucleus</keyword>
<dbReference type="GO" id="GO:0030681">
    <property type="term" value="C:multimeric ribonuclease P complex"/>
    <property type="evidence" value="ECO:0007669"/>
    <property type="project" value="TreeGrafter"/>
</dbReference>
<evidence type="ECO:0000256" key="1">
    <source>
        <dbReference type="ARBA" id="ARBA00004123"/>
    </source>
</evidence>
<dbReference type="HOGENOM" id="CLU_086710_3_0_1"/>
<dbReference type="EMBL" id="AMBO01000276">
    <property type="protein sequence ID" value="EKD02808.1"/>
    <property type="molecule type" value="Genomic_DNA"/>
</dbReference>
<dbReference type="Proteomes" id="UP000006757">
    <property type="component" value="Unassembled WGS sequence"/>
</dbReference>
<proteinExistence type="inferred from homology"/>
<accession>K1W1D4</accession>
<evidence type="ECO:0000256" key="4">
    <source>
        <dbReference type="ARBA" id="ARBA00023242"/>
    </source>
</evidence>
<dbReference type="GO" id="GO:0004526">
    <property type="term" value="F:ribonuclease P activity"/>
    <property type="evidence" value="ECO:0007669"/>
    <property type="project" value="UniProtKB-EC"/>
</dbReference>
<dbReference type="OrthoDB" id="24745at2759"/>
<evidence type="ECO:0000256" key="3">
    <source>
        <dbReference type="ARBA" id="ARBA00022694"/>
    </source>
</evidence>
<organism evidence="6 7">
    <name type="scientific">Trichosporon asahii var. asahii (strain CBS 8904)</name>
    <name type="common">Yeast</name>
    <dbReference type="NCBI Taxonomy" id="1220162"/>
    <lineage>
        <taxon>Eukaryota</taxon>
        <taxon>Fungi</taxon>
        <taxon>Dikarya</taxon>
        <taxon>Basidiomycota</taxon>
        <taxon>Agaricomycotina</taxon>
        <taxon>Tremellomycetes</taxon>
        <taxon>Trichosporonales</taxon>
        <taxon>Trichosporonaceae</taxon>
        <taxon>Trichosporon</taxon>
    </lineage>
</organism>
<evidence type="ECO:0000256" key="2">
    <source>
        <dbReference type="ARBA" id="ARBA00010800"/>
    </source>
</evidence>
<dbReference type="PANTHER" id="PTHR15441">
    <property type="entry name" value="RIBONUCLEASE P PROTEIN SUBUNIT P14"/>
    <property type="match status" value="1"/>
</dbReference>
<comment type="caution">
    <text evidence="6">The sequence shown here is derived from an EMBL/GenBank/DDBJ whole genome shotgun (WGS) entry which is preliminary data.</text>
</comment>
<comment type="catalytic activity">
    <reaction evidence="5">
        <text>Endonucleolytic cleavage of RNA, removing 5'-extranucleotides from tRNA precursor.</text>
        <dbReference type="EC" id="3.1.26.5"/>
    </reaction>
</comment>
<keyword evidence="7" id="KW-1185">Reference proteome</keyword>
<reference evidence="6 7" key="1">
    <citation type="journal article" date="2012" name="Eukaryot. Cell">
        <title>Genome sequence of the Trichosporon asahii environmental strain CBS 8904.</title>
        <authorList>
            <person name="Yang R.Y."/>
            <person name="Li H.T."/>
            <person name="Zhu H."/>
            <person name="Zhou G.P."/>
            <person name="Wang M."/>
            <person name="Wang L."/>
        </authorList>
    </citation>
    <scope>NUCLEOTIDE SEQUENCE [LARGE SCALE GENOMIC DNA]</scope>
    <source>
        <strain evidence="6 7">CBS 8904</strain>
    </source>
</reference>
<dbReference type="SUPFAM" id="SSF160350">
    <property type="entry name" value="Rnp2-like"/>
    <property type="match status" value="1"/>
</dbReference>
<dbReference type="GO" id="GO:0000172">
    <property type="term" value="C:ribonuclease MRP complex"/>
    <property type="evidence" value="ECO:0007669"/>
    <property type="project" value="TreeGrafter"/>
</dbReference>
<dbReference type="STRING" id="1220162.K1W1D4"/>
<dbReference type="PANTHER" id="PTHR15441:SF2">
    <property type="entry name" value="RIBONUCLEASE P_MRP PROTEIN SUBUNIT POP5"/>
    <property type="match status" value="1"/>
</dbReference>
<dbReference type="InParanoid" id="K1W1D4"/>
<dbReference type="InterPro" id="IPR038085">
    <property type="entry name" value="Rnp2-like_sf"/>
</dbReference>
<evidence type="ECO:0000256" key="5">
    <source>
        <dbReference type="PIRNR" id="PIRNR023803"/>
    </source>
</evidence>
<dbReference type="GO" id="GO:0005730">
    <property type="term" value="C:nucleolus"/>
    <property type="evidence" value="ECO:0007669"/>
    <property type="project" value="TreeGrafter"/>
</dbReference>
<dbReference type="GO" id="GO:0001682">
    <property type="term" value="P:tRNA 5'-leader removal"/>
    <property type="evidence" value="ECO:0007669"/>
    <property type="project" value="InterPro"/>
</dbReference>
<dbReference type="InterPro" id="IPR002759">
    <property type="entry name" value="Pop5/Rpp14/Rnp2-like"/>
</dbReference>
<name>K1W1D4_TRIAC</name>
<dbReference type="InterPro" id="IPR016819">
    <property type="entry name" value="RNase_P/MRP_POP5"/>
</dbReference>
<protein>
    <recommendedName>
        <fullName evidence="5">Ribonuclease P/MRP protein subunit POP5</fullName>
        <ecNumber evidence="5">3.1.26.5</ecNumber>
    </recommendedName>
</protein>
<keyword evidence="3 5" id="KW-0819">tRNA processing</keyword>
<dbReference type="OMA" id="VRFKTRW"/>
<comment type="similarity">
    <text evidence="2 5">Belongs to the eukaryotic/archaeal RNase P protein component 2 family.</text>
</comment>
<evidence type="ECO:0000313" key="6">
    <source>
        <dbReference type="EMBL" id="EKD02808.1"/>
    </source>
</evidence>
<dbReference type="FunCoup" id="K1W1D4">
    <property type="interactions" value="113"/>
</dbReference>
<dbReference type="Gene3D" id="3.30.70.3250">
    <property type="entry name" value="Ribonuclease P, Pop5 subunit"/>
    <property type="match status" value="1"/>
</dbReference>
<dbReference type="AlphaFoldDB" id="K1W1D4"/>
<dbReference type="eggNOG" id="KOG4639">
    <property type="taxonomic scope" value="Eukaryota"/>
</dbReference>
<dbReference type="PIRSF" id="PIRSF023803">
    <property type="entry name" value="Ribonuclease_P_prd"/>
    <property type="match status" value="1"/>
</dbReference>
<comment type="function">
    <text evidence="5">Component of ribonuclease P, a protein complex that generates mature tRNA molecules by cleaving their 5'-ends.</text>
</comment>
<dbReference type="GO" id="GO:0033204">
    <property type="term" value="F:ribonuclease P RNA binding"/>
    <property type="evidence" value="ECO:0007669"/>
    <property type="project" value="InterPro"/>
</dbReference>
<comment type="subcellular location">
    <subcellularLocation>
        <location evidence="1">Nucleus</location>
    </subcellularLocation>
</comment>
<dbReference type="EC" id="3.1.26.5" evidence="5"/>
<gene>
    <name evidence="6" type="ORF">A1Q2_02883</name>
</gene>
<sequence length="186" mass="20465">MVRFKNRYLLAEFLDAGSIAPFPEPPAEPIELDSGFDANDDDDEALARIPELPFAHLSPPALPDEGAGLYKAVRQVVQQVFGDEGWGLVYHSPITTLTIIRIARPHYRLIWAALTLITEIGGRRVLPRVVAVSGTIKKLQSAAIVHHRRVTAGAVAMLLQKGDEAERARVENKSEAEREALGQLED</sequence>
<dbReference type="Pfam" id="PF01900">
    <property type="entry name" value="RNase_P_Rpp14"/>
    <property type="match status" value="1"/>
</dbReference>